<sequence>MMYIKSHRNGEISVFARVDEGAPSRSATIHVFARKRVLENALLIVLSAEELREFVELNTSYICSFRSA</sequence>
<keyword evidence="2" id="KW-1185">Reference proteome</keyword>
<reference evidence="2" key="1">
    <citation type="journal article" date="2015" name="Nat. Genet.">
        <title>The genome and transcriptome of the zoonotic hookworm Ancylostoma ceylanicum identify infection-specific gene families.</title>
        <authorList>
            <person name="Schwarz E.M."/>
            <person name="Hu Y."/>
            <person name="Antoshechkin I."/>
            <person name="Miller M.M."/>
            <person name="Sternberg P.W."/>
            <person name="Aroian R.V."/>
        </authorList>
    </citation>
    <scope>NUCLEOTIDE SEQUENCE</scope>
    <source>
        <strain evidence="2">HY135</strain>
    </source>
</reference>
<evidence type="ECO:0000313" key="2">
    <source>
        <dbReference type="Proteomes" id="UP000024635"/>
    </source>
</evidence>
<name>A0A016T4H3_9BILA</name>
<accession>A0A016T4H3</accession>
<dbReference type="EMBL" id="JARK01001475">
    <property type="protein sequence ID" value="EYB97547.1"/>
    <property type="molecule type" value="Genomic_DNA"/>
</dbReference>
<protein>
    <submittedName>
        <fullName evidence="1">Uncharacterized protein</fullName>
    </submittedName>
</protein>
<comment type="caution">
    <text evidence="1">The sequence shown here is derived from an EMBL/GenBank/DDBJ whole genome shotgun (WGS) entry which is preliminary data.</text>
</comment>
<organism evidence="1 2">
    <name type="scientific">Ancylostoma ceylanicum</name>
    <dbReference type="NCBI Taxonomy" id="53326"/>
    <lineage>
        <taxon>Eukaryota</taxon>
        <taxon>Metazoa</taxon>
        <taxon>Ecdysozoa</taxon>
        <taxon>Nematoda</taxon>
        <taxon>Chromadorea</taxon>
        <taxon>Rhabditida</taxon>
        <taxon>Rhabditina</taxon>
        <taxon>Rhabditomorpha</taxon>
        <taxon>Strongyloidea</taxon>
        <taxon>Ancylostomatidae</taxon>
        <taxon>Ancylostomatinae</taxon>
        <taxon>Ancylostoma</taxon>
    </lineage>
</organism>
<dbReference type="Proteomes" id="UP000024635">
    <property type="component" value="Unassembled WGS sequence"/>
</dbReference>
<proteinExistence type="predicted"/>
<evidence type="ECO:0000313" key="1">
    <source>
        <dbReference type="EMBL" id="EYB97547.1"/>
    </source>
</evidence>
<dbReference type="AlphaFoldDB" id="A0A016T4H3"/>
<gene>
    <name evidence="1" type="primary">Acey_s0139.g2089</name>
    <name evidence="1" type="ORF">Y032_0139g2089</name>
</gene>